<dbReference type="PANTHER" id="PTHR22911:SF6">
    <property type="entry name" value="SOLUTE CARRIER FAMILY 35 MEMBER G1"/>
    <property type="match status" value="1"/>
</dbReference>
<dbReference type="PANTHER" id="PTHR22911">
    <property type="entry name" value="ACYL-MALONYL CONDENSING ENZYME-RELATED"/>
    <property type="match status" value="1"/>
</dbReference>
<evidence type="ECO:0000256" key="6">
    <source>
        <dbReference type="SAM" id="Phobius"/>
    </source>
</evidence>
<evidence type="ECO:0000259" key="7">
    <source>
        <dbReference type="Pfam" id="PF00892"/>
    </source>
</evidence>
<feature type="transmembrane region" description="Helical" evidence="6">
    <location>
        <begin position="240"/>
        <end position="256"/>
    </location>
</feature>
<keyword evidence="3 6" id="KW-0812">Transmembrane</keyword>
<name>A0ABT2ZCT9_9RHOB</name>
<feature type="transmembrane region" description="Helical" evidence="6">
    <location>
        <begin position="120"/>
        <end position="137"/>
    </location>
</feature>
<dbReference type="EMBL" id="JAOWKY010000001">
    <property type="protein sequence ID" value="MCV2868561.1"/>
    <property type="molecule type" value="Genomic_DNA"/>
</dbReference>
<evidence type="ECO:0000256" key="1">
    <source>
        <dbReference type="ARBA" id="ARBA00004141"/>
    </source>
</evidence>
<dbReference type="InterPro" id="IPR037185">
    <property type="entry name" value="EmrE-like"/>
</dbReference>
<feature type="transmembrane region" description="Helical" evidence="6">
    <location>
        <begin position="262"/>
        <end position="279"/>
    </location>
</feature>
<feature type="transmembrane region" description="Helical" evidence="6">
    <location>
        <begin position="172"/>
        <end position="195"/>
    </location>
</feature>
<dbReference type="Proteomes" id="UP001652542">
    <property type="component" value="Unassembled WGS sequence"/>
</dbReference>
<feature type="transmembrane region" description="Helical" evidence="6">
    <location>
        <begin position="95"/>
        <end position="113"/>
    </location>
</feature>
<organism evidence="8 9">
    <name type="scientific">Albidovulum marisflavi</name>
    <dbReference type="NCBI Taxonomy" id="2984159"/>
    <lineage>
        <taxon>Bacteria</taxon>
        <taxon>Pseudomonadati</taxon>
        <taxon>Pseudomonadota</taxon>
        <taxon>Alphaproteobacteria</taxon>
        <taxon>Rhodobacterales</taxon>
        <taxon>Paracoccaceae</taxon>
        <taxon>Albidovulum</taxon>
    </lineage>
</organism>
<feature type="transmembrane region" description="Helical" evidence="6">
    <location>
        <begin position="65"/>
        <end position="89"/>
    </location>
</feature>
<evidence type="ECO:0000256" key="4">
    <source>
        <dbReference type="ARBA" id="ARBA00022989"/>
    </source>
</evidence>
<evidence type="ECO:0000313" key="9">
    <source>
        <dbReference type="Proteomes" id="UP001652542"/>
    </source>
</evidence>
<feature type="domain" description="EamA" evidence="7">
    <location>
        <begin position="147"/>
        <end position="277"/>
    </location>
</feature>
<feature type="transmembrane region" description="Helical" evidence="6">
    <location>
        <begin position="143"/>
        <end position="160"/>
    </location>
</feature>
<keyword evidence="9" id="KW-1185">Reference proteome</keyword>
<feature type="transmembrane region" description="Helical" evidence="6">
    <location>
        <begin position="207"/>
        <end position="228"/>
    </location>
</feature>
<feature type="transmembrane region" description="Helical" evidence="6">
    <location>
        <begin position="33"/>
        <end position="53"/>
    </location>
</feature>
<comment type="similarity">
    <text evidence="2">Belongs to the drug/metabolite transporter (DMT) superfamily. 10 TMS drug/metabolite exporter (DME) (TC 2.A.7.3) family.</text>
</comment>
<keyword evidence="5 6" id="KW-0472">Membrane</keyword>
<dbReference type="SUPFAM" id="SSF103481">
    <property type="entry name" value="Multidrug resistance efflux transporter EmrE"/>
    <property type="match status" value="2"/>
</dbReference>
<evidence type="ECO:0000256" key="2">
    <source>
        <dbReference type="ARBA" id="ARBA00009853"/>
    </source>
</evidence>
<feature type="transmembrane region" description="Helical" evidence="6">
    <location>
        <begin position="7"/>
        <end position="27"/>
    </location>
</feature>
<dbReference type="InterPro" id="IPR000620">
    <property type="entry name" value="EamA_dom"/>
</dbReference>
<dbReference type="RefSeq" id="WP_263734166.1">
    <property type="nucleotide sequence ID" value="NZ_JAOWKY010000001.1"/>
</dbReference>
<dbReference type="Gene3D" id="1.10.3730.20">
    <property type="match status" value="1"/>
</dbReference>
<feature type="domain" description="EamA" evidence="7">
    <location>
        <begin position="5"/>
        <end position="137"/>
    </location>
</feature>
<reference evidence="8 9" key="1">
    <citation type="submission" date="2022-10" db="EMBL/GenBank/DDBJ databases">
        <title>Defluviimonas sp. nov., isolated from ocean surface water.</title>
        <authorList>
            <person name="He W."/>
            <person name="Wang L."/>
            <person name="Zhang D.-F."/>
        </authorList>
    </citation>
    <scope>NUCLEOTIDE SEQUENCE [LARGE SCALE GENOMIC DNA]</scope>
    <source>
        <strain evidence="8 9">WL0002</strain>
    </source>
</reference>
<dbReference type="Pfam" id="PF00892">
    <property type="entry name" value="EamA"/>
    <property type="match status" value="2"/>
</dbReference>
<gene>
    <name evidence="8" type="ORF">OEW28_07960</name>
</gene>
<keyword evidence="4 6" id="KW-1133">Transmembrane helix</keyword>
<accession>A0ABT2ZCT9</accession>
<comment type="caution">
    <text evidence="8">The sequence shown here is derived from an EMBL/GenBank/DDBJ whole genome shotgun (WGS) entry which is preliminary data.</text>
</comment>
<protein>
    <submittedName>
        <fullName evidence="8">DMT family transporter</fullName>
    </submittedName>
</protein>
<evidence type="ECO:0000256" key="5">
    <source>
        <dbReference type="ARBA" id="ARBA00023136"/>
    </source>
</evidence>
<evidence type="ECO:0000256" key="3">
    <source>
        <dbReference type="ARBA" id="ARBA00022692"/>
    </source>
</evidence>
<comment type="subcellular location">
    <subcellularLocation>
        <location evidence="1">Membrane</location>
        <topology evidence="1">Multi-pass membrane protein</topology>
    </subcellularLocation>
</comment>
<sequence>MSNLRGIALILYAMVVFSIEDALIKLLSQTLPIGQILVIVGVAGALVFFIAAGDGGRAATVRAGLVPVVLLRTVGEGFGALTFVTALSLLPLSTVAAVFQATPLAVTAGAAIFMGERVGWRRWIAVLLGFAGVLMIIRPGTEGFRIEALLVVITVIVIAMRDLVTRRIPPHVPSVAVSFYGFLAAAVAGAVLIALGERPIMPGSNELWMIALMIAASTTGYYAIVAAMRLAEASALMPFRYARLVLSLGIGVVVFAEHPDAMTLAGAAVIVGAAFYTYVRERRLALTLQVA</sequence>
<proteinExistence type="inferred from homology"/>
<evidence type="ECO:0000313" key="8">
    <source>
        <dbReference type="EMBL" id="MCV2868561.1"/>
    </source>
</evidence>